<dbReference type="Proteomes" id="UP000594262">
    <property type="component" value="Unplaced"/>
</dbReference>
<feature type="repeat" description="ANK" evidence="1">
    <location>
        <begin position="63"/>
        <end position="95"/>
    </location>
</feature>
<dbReference type="InterPro" id="IPR002110">
    <property type="entry name" value="Ankyrin_rpt"/>
</dbReference>
<dbReference type="Pfam" id="PF12796">
    <property type="entry name" value="Ank_2"/>
    <property type="match status" value="1"/>
</dbReference>
<evidence type="ECO:0000313" key="2">
    <source>
        <dbReference type="EnsemblMetazoa" id="CLYHEMP016612.1"/>
    </source>
</evidence>
<dbReference type="SMART" id="SM00248">
    <property type="entry name" value="ANK"/>
    <property type="match status" value="1"/>
</dbReference>
<evidence type="ECO:0000256" key="1">
    <source>
        <dbReference type="PROSITE-ProRule" id="PRU00023"/>
    </source>
</evidence>
<reference evidence="2" key="1">
    <citation type="submission" date="2021-01" db="UniProtKB">
        <authorList>
            <consortium name="EnsemblMetazoa"/>
        </authorList>
    </citation>
    <scope>IDENTIFICATION</scope>
</reference>
<organism evidence="2 3">
    <name type="scientific">Clytia hemisphaerica</name>
    <dbReference type="NCBI Taxonomy" id="252671"/>
    <lineage>
        <taxon>Eukaryota</taxon>
        <taxon>Metazoa</taxon>
        <taxon>Cnidaria</taxon>
        <taxon>Hydrozoa</taxon>
        <taxon>Hydroidolina</taxon>
        <taxon>Leptothecata</taxon>
        <taxon>Obeliida</taxon>
        <taxon>Clytiidae</taxon>
        <taxon>Clytia</taxon>
    </lineage>
</organism>
<sequence length="120" mass="13902">MDAVLFDRFDVFVHLMNYPQDFSLVSNDGRNVLHFVGYYGKVRHLEKFDQQTIKKLINGRDNANNTPLHRAAWNNNHDVIIWLLAKGANHELKNNDGQRPDERGACDGVTEEIFRSFRSS</sequence>
<dbReference type="AlphaFoldDB" id="A0A7M5X1Q5"/>
<dbReference type="InterPro" id="IPR036770">
    <property type="entry name" value="Ankyrin_rpt-contain_sf"/>
</dbReference>
<evidence type="ECO:0000313" key="3">
    <source>
        <dbReference type="Proteomes" id="UP000594262"/>
    </source>
</evidence>
<dbReference type="OrthoDB" id="5954332at2759"/>
<keyword evidence="1" id="KW-0040">ANK repeat</keyword>
<dbReference type="PROSITE" id="PS50088">
    <property type="entry name" value="ANK_REPEAT"/>
    <property type="match status" value="1"/>
</dbReference>
<accession>A0A7M5X1Q5</accession>
<dbReference type="EnsemblMetazoa" id="CLYHEMT016612.1">
    <property type="protein sequence ID" value="CLYHEMP016612.1"/>
    <property type="gene ID" value="CLYHEMG016612"/>
</dbReference>
<protein>
    <submittedName>
        <fullName evidence="2">Uncharacterized protein</fullName>
    </submittedName>
</protein>
<proteinExistence type="predicted"/>
<name>A0A7M5X1Q5_9CNID</name>
<dbReference type="PROSITE" id="PS50297">
    <property type="entry name" value="ANK_REP_REGION"/>
    <property type="match status" value="1"/>
</dbReference>
<keyword evidence="3" id="KW-1185">Reference proteome</keyword>
<dbReference type="SUPFAM" id="SSF48403">
    <property type="entry name" value="Ankyrin repeat"/>
    <property type="match status" value="1"/>
</dbReference>
<dbReference type="Gene3D" id="1.25.40.20">
    <property type="entry name" value="Ankyrin repeat-containing domain"/>
    <property type="match status" value="1"/>
</dbReference>